<evidence type="ECO:0000313" key="1">
    <source>
        <dbReference type="EMBL" id="KAH7846534.1"/>
    </source>
</evidence>
<dbReference type="EMBL" id="CM037155">
    <property type="protein sequence ID" value="KAH7846534.1"/>
    <property type="molecule type" value="Genomic_DNA"/>
</dbReference>
<evidence type="ECO:0000313" key="2">
    <source>
        <dbReference type="Proteomes" id="UP000828048"/>
    </source>
</evidence>
<gene>
    <name evidence="1" type="ORF">Vadar_015093</name>
</gene>
<reference evidence="1 2" key="1">
    <citation type="journal article" date="2021" name="Hortic Res">
        <title>High-quality reference genome and annotation aids understanding of berry development for evergreen blueberry (Vaccinium darrowii).</title>
        <authorList>
            <person name="Yu J."/>
            <person name="Hulse-Kemp A.M."/>
            <person name="Babiker E."/>
            <person name="Staton M."/>
        </authorList>
    </citation>
    <scope>NUCLEOTIDE SEQUENCE [LARGE SCALE GENOMIC DNA]</scope>
    <source>
        <strain evidence="2">cv. NJ 8807/NJ 8810</strain>
        <tissue evidence="1">Young leaf</tissue>
    </source>
</reference>
<proteinExistence type="predicted"/>
<keyword evidence="2" id="KW-1185">Reference proteome</keyword>
<accession>A0ACB7XZ22</accession>
<organism evidence="1 2">
    <name type="scientific">Vaccinium darrowii</name>
    <dbReference type="NCBI Taxonomy" id="229202"/>
    <lineage>
        <taxon>Eukaryota</taxon>
        <taxon>Viridiplantae</taxon>
        <taxon>Streptophyta</taxon>
        <taxon>Embryophyta</taxon>
        <taxon>Tracheophyta</taxon>
        <taxon>Spermatophyta</taxon>
        <taxon>Magnoliopsida</taxon>
        <taxon>eudicotyledons</taxon>
        <taxon>Gunneridae</taxon>
        <taxon>Pentapetalae</taxon>
        <taxon>asterids</taxon>
        <taxon>Ericales</taxon>
        <taxon>Ericaceae</taxon>
        <taxon>Vaccinioideae</taxon>
        <taxon>Vaccinieae</taxon>
        <taxon>Vaccinium</taxon>
    </lineage>
</organism>
<comment type="caution">
    <text evidence="1">The sequence shown here is derived from an EMBL/GenBank/DDBJ whole genome shotgun (WGS) entry which is preliminary data.</text>
</comment>
<protein>
    <submittedName>
        <fullName evidence="1">Uncharacterized protein</fullName>
    </submittedName>
</protein>
<dbReference type="Proteomes" id="UP000828048">
    <property type="component" value="Chromosome 5"/>
</dbReference>
<name>A0ACB7XZ22_9ERIC</name>
<sequence>MNPVTGFICLLLCFQQLPFFSAIAASTANQADNLYELIKSRQSENPPNPEPWAELGFANKDHCSPSYVRRNLLGSMEADKIDRLPGQPEGVDFNQYAGYVTVDPAAGRALFYYFVESPNNSLTNPLVLWLNGGPGCSSVGHGAMSELGPFRVNDDGKTLYRNEYAWNNVANVLFLDSPAGVGFSYSNTSSDYTTVGDKRTAEDSYTFLLNWLERFPQYKNRDFYVTGESYAGHFVPQLAYTILSNNKTTNQAGINLKGITIGNGWLDNITGTKGIYDYFWTHALNSDETHAGITKYCDYVTGNFTGKCLEFQRHAHREIRKLDIYNIYAPLCHSSALKSPPSPGSVKDFDPCYINYVRSYMNLPEVQTAFHARTTKWLDCNTLQKKRWADSPLTVLPTIKQLIASGIRLWLYSGDIDGRFPITSTRYSINSLKLPVETEWRPWYSANEVGGYVVGYKGLVLVTVRAAGHQVPSYQPERALVMFSHFLQDTLPPSS</sequence>